<dbReference type="EMBL" id="CP150096">
    <property type="protein sequence ID" value="WZN47977.1"/>
    <property type="molecule type" value="Genomic_DNA"/>
</dbReference>
<dbReference type="InterPro" id="IPR036249">
    <property type="entry name" value="Thioredoxin-like_sf"/>
</dbReference>
<feature type="chain" id="PRO_5047078809" evidence="1">
    <location>
        <begin position="20"/>
        <end position="164"/>
    </location>
</feature>
<protein>
    <submittedName>
        <fullName evidence="2">Thioredoxin family protein</fullName>
    </submittedName>
</protein>
<name>A0ABZ2Z9G6_9BACT</name>
<reference evidence="2 3" key="1">
    <citation type="submission" date="2024-03" db="EMBL/GenBank/DDBJ databases">
        <title>Chitinophaga caseinilytica sp. nov., a casein hydrolysing bacterium isolated from forest soil.</title>
        <authorList>
            <person name="Lee D.S."/>
            <person name="Han D.M."/>
            <person name="Baek J.H."/>
            <person name="Choi D.G."/>
            <person name="Jeon J.H."/>
            <person name="Jeon C.O."/>
        </authorList>
    </citation>
    <scope>NUCLEOTIDE SEQUENCE [LARGE SCALE GENOMIC DNA]</scope>
    <source>
        <strain evidence="2 3">KACC 19118</strain>
    </source>
</reference>
<evidence type="ECO:0000313" key="2">
    <source>
        <dbReference type="EMBL" id="WZN47977.1"/>
    </source>
</evidence>
<organism evidence="2 3">
    <name type="scientific">Chitinophaga caseinilytica</name>
    <dbReference type="NCBI Taxonomy" id="2267521"/>
    <lineage>
        <taxon>Bacteria</taxon>
        <taxon>Pseudomonadati</taxon>
        <taxon>Bacteroidota</taxon>
        <taxon>Chitinophagia</taxon>
        <taxon>Chitinophagales</taxon>
        <taxon>Chitinophagaceae</taxon>
        <taxon>Chitinophaga</taxon>
    </lineage>
</organism>
<keyword evidence="1" id="KW-0732">Signal</keyword>
<sequence length="164" mass="18763">MKRLLLMMAAMIAMGTAQAQHKSLDSIYNPAADARADLKAALQKASVEKKHVLLQIGGNWCIWCRRLYKFVEDHPKLTEEQNKNFVVYHLNYSKENKNLDILKELGYPQRFGFPVLVILDAKGNRLHTQNTGLLESADSYDEKKILEMIRQWGPAAFDPVLYAN</sequence>
<dbReference type="Gene3D" id="3.40.30.10">
    <property type="entry name" value="Glutaredoxin"/>
    <property type="match status" value="1"/>
</dbReference>
<dbReference type="RefSeq" id="WP_341842583.1">
    <property type="nucleotide sequence ID" value="NZ_CP149792.1"/>
</dbReference>
<keyword evidence="3" id="KW-1185">Reference proteome</keyword>
<accession>A0ABZ2Z9G6</accession>
<feature type="signal peptide" evidence="1">
    <location>
        <begin position="1"/>
        <end position="19"/>
    </location>
</feature>
<dbReference type="SUPFAM" id="SSF52833">
    <property type="entry name" value="Thioredoxin-like"/>
    <property type="match status" value="1"/>
</dbReference>
<dbReference type="Pfam" id="PF13899">
    <property type="entry name" value="Thioredoxin_7"/>
    <property type="match status" value="1"/>
</dbReference>
<evidence type="ECO:0000256" key="1">
    <source>
        <dbReference type="SAM" id="SignalP"/>
    </source>
</evidence>
<proteinExistence type="predicted"/>
<dbReference type="Proteomes" id="UP001449657">
    <property type="component" value="Chromosome"/>
</dbReference>
<gene>
    <name evidence="2" type="ORF">WJU22_07280</name>
</gene>
<evidence type="ECO:0000313" key="3">
    <source>
        <dbReference type="Proteomes" id="UP001449657"/>
    </source>
</evidence>